<organism evidence="4 5">
    <name type="scientific">Caenimonas terrae</name>
    <dbReference type="NCBI Taxonomy" id="696074"/>
    <lineage>
        <taxon>Bacteria</taxon>
        <taxon>Pseudomonadati</taxon>
        <taxon>Pseudomonadota</taxon>
        <taxon>Betaproteobacteria</taxon>
        <taxon>Burkholderiales</taxon>
        <taxon>Comamonadaceae</taxon>
        <taxon>Caenimonas</taxon>
    </lineage>
</organism>
<evidence type="ECO:0000313" key="5">
    <source>
        <dbReference type="Proteomes" id="UP001596037"/>
    </source>
</evidence>
<keyword evidence="2" id="KW-0472">Membrane</keyword>
<gene>
    <name evidence="4" type="ORF">ACFPOE_16795</name>
</gene>
<evidence type="ECO:0000256" key="1">
    <source>
        <dbReference type="ARBA" id="ARBA00007019"/>
    </source>
</evidence>
<keyword evidence="2" id="KW-0812">Transmembrane</keyword>
<dbReference type="EMBL" id="JBHSMF010000009">
    <property type="protein sequence ID" value="MFC5499207.1"/>
    <property type="molecule type" value="Genomic_DNA"/>
</dbReference>
<protein>
    <submittedName>
        <fullName evidence="4">KUP/HAK/KT family potassium transporter</fullName>
    </submittedName>
</protein>
<feature type="domain" description="K+ potassium transporter integral membrane" evidence="3">
    <location>
        <begin position="2"/>
        <end position="98"/>
    </location>
</feature>
<comment type="caution">
    <text evidence="4">The sequence shown here is derived from an EMBL/GenBank/DDBJ whole genome shotgun (WGS) entry which is preliminary data.</text>
</comment>
<evidence type="ECO:0000259" key="3">
    <source>
        <dbReference type="Pfam" id="PF02705"/>
    </source>
</evidence>
<accession>A0ABW0NIQ6</accession>
<dbReference type="InterPro" id="IPR003855">
    <property type="entry name" value="K+_transporter"/>
</dbReference>
<dbReference type="InterPro" id="IPR053951">
    <property type="entry name" value="K_trans_N"/>
</dbReference>
<feature type="transmembrane region" description="Helical" evidence="2">
    <location>
        <begin position="39"/>
        <end position="58"/>
    </location>
</feature>
<proteinExistence type="inferred from homology"/>
<keyword evidence="2" id="KW-1133">Transmembrane helix</keyword>
<evidence type="ECO:0000256" key="2">
    <source>
        <dbReference type="SAM" id="Phobius"/>
    </source>
</evidence>
<feature type="transmembrane region" description="Helical" evidence="2">
    <location>
        <begin position="65"/>
        <end position="83"/>
    </location>
</feature>
<dbReference type="Pfam" id="PF02705">
    <property type="entry name" value="K_trans"/>
    <property type="match status" value="1"/>
</dbReference>
<dbReference type="PANTHER" id="PTHR30540">
    <property type="entry name" value="OSMOTIC STRESS POTASSIUM TRANSPORTER"/>
    <property type="match status" value="1"/>
</dbReference>
<sequence>MVGVLGASPFYGDNIITPAISVLSAVEDLEIVTPALKPYVLPVSLAILAGLFAVQRFGTGLVGKMFGPVIAVWFAVLAGTGAVEIARQPAILAALTPLQRSGSCAPRAGTCWSRSARSIRRWWWTRRFSARAVCHDCGPLCGSSCD</sequence>
<keyword evidence="5" id="KW-1185">Reference proteome</keyword>
<dbReference type="PANTHER" id="PTHR30540:SF79">
    <property type="entry name" value="LOW AFFINITY POTASSIUM TRANSPORT SYSTEM PROTEIN KUP"/>
    <property type="match status" value="1"/>
</dbReference>
<evidence type="ECO:0000313" key="4">
    <source>
        <dbReference type="EMBL" id="MFC5499207.1"/>
    </source>
</evidence>
<dbReference type="RefSeq" id="WP_376851377.1">
    <property type="nucleotide sequence ID" value="NZ_JBHSMF010000009.1"/>
</dbReference>
<dbReference type="Proteomes" id="UP001596037">
    <property type="component" value="Unassembled WGS sequence"/>
</dbReference>
<reference evidence="5" key="1">
    <citation type="journal article" date="2019" name="Int. J. Syst. Evol. Microbiol.">
        <title>The Global Catalogue of Microorganisms (GCM) 10K type strain sequencing project: providing services to taxonomists for standard genome sequencing and annotation.</title>
        <authorList>
            <consortium name="The Broad Institute Genomics Platform"/>
            <consortium name="The Broad Institute Genome Sequencing Center for Infectious Disease"/>
            <person name="Wu L."/>
            <person name="Ma J."/>
        </authorList>
    </citation>
    <scope>NUCLEOTIDE SEQUENCE [LARGE SCALE GENOMIC DNA]</scope>
    <source>
        <strain evidence="5">CCUG 57401</strain>
    </source>
</reference>
<name>A0ABW0NIQ6_9BURK</name>
<comment type="similarity">
    <text evidence="1">Belongs to the HAK/KUP transporter (TC 2.A.72) family.</text>
</comment>